<evidence type="ECO:0000313" key="3">
    <source>
        <dbReference type="Proteomes" id="UP000013966"/>
    </source>
</evidence>
<protein>
    <submittedName>
        <fullName evidence="2">Uncharacterized protein</fullName>
    </submittedName>
</protein>
<proteinExistence type="predicted"/>
<dbReference type="AlphaFoldDB" id="R4WPB6"/>
<dbReference type="Proteomes" id="UP000013966">
    <property type="component" value="Chromosome 1"/>
</dbReference>
<gene>
    <name evidence="2" type="ORF">BRPE64_ACDS09660</name>
</gene>
<dbReference type="EMBL" id="AP013058">
    <property type="protein sequence ID" value="BAN22720.1"/>
    <property type="molecule type" value="Genomic_DNA"/>
</dbReference>
<name>R4WPB6_9BURK</name>
<feature type="compositionally biased region" description="Basic and acidic residues" evidence="1">
    <location>
        <begin position="17"/>
        <end position="32"/>
    </location>
</feature>
<dbReference type="HOGENOM" id="CLU_3165520_0_0_4"/>
<evidence type="ECO:0000313" key="2">
    <source>
        <dbReference type="EMBL" id="BAN22720.1"/>
    </source>
</evidence>
<reference evidence="2 3" key="2">
    <citation type="journal article" date="2018" name="Int. J. Syst. Evol. Microbiol.">
        <title>Burkholderia insecticola sp. nov., a gut symbiotic bacterium of the bean bug Riptortus pedestris.</title>
        <authorList>
            <person name="Takeshita K."/>
            <person name="Tamaki H."/>
            <person name="Ohbayashi T."/>
            <person name="Meng X.-Y."/>
            <person name="Sone T."/>
            <person name="Mitani Y."/>
            <person name="Peeters C."/>
            <person name="Kikuchi Y."/>
            <person name="Vandamme P."/>
        </authorList>
    </citation>
    <scope>NUCLEOTIDE SEQUENCE [LARGE SCALE GENOMIC DNA]</scope>
    <source>
        <strain evidence="2">RPE64</strain>
    </source>
</reference>
<feature type="region of interest" description="Disordered" evidence="1">
    <location>
        <begin position="1"/>
        <end position="32"/>
    </location>
</feature>
<reference evidence="2 3" key="1">
    <citation type="journal article" date="2013" name="Genome Announc.">
        <title>Complete Genome Sequence of Burkholderia sp. Strain RPE64, Bacterial Symbiont of the Bean Bug Riptortus pedestris.</title>
        <authorList>
            <person name="Shibata T.F."/>
            <person name="Maeda T."/>
            <person name="Nikoh N."/>
            <person name="Yamaguchi K."/>
            <person name="Oshima K."/>
            <person name="Hattori M."/>
            <person name="Nishiyama T."/>
            <person name="Hasebe M."/>
            <person name="Fukatsu T."/>
            <person name="Kikuchi Y."/>
            <person name="Shigenobu S."/>
        </authorList>
    </citation>
    <scope>NUCLEOTIDE SEQUENCE [LARGE SCALE GENOMIC DNA]</scope>
</reference>
<accession>R4WPB6</accession>
<dbReference type="KEGG" id="buo:BRPE64_ACDS09660"/>
<dbReference type="PATRIC" id="fig|758793.3.peg.969"/>
<organism evidence="2 3">
    <name type="scientific">Caballeronia insecticola</name>
    <dbReference type="NCBI Taxonomy" id="758793"/>
    <lineage>
        <taxon>Bacteria</taxon>
        <taxon>Pseudomonadati</taxon>
        <taxon>Pseudomonadota</taxon>
        <taxon>Betaproteobacteria</taxon>
        <taxon>Burkholderiales</taxon>
        <taxon>Burkholderiaceae</taxon>
        <taxon>Caballeronia</taxon>
    </lineage>
</organism>
<sequence length="47" mass="5370">MIAIAPQQIGETNSQNRAKDRQNPPSDCRERKVCERTVARYLRAPSN</sequence>
<keyword evidence="3" id="KW-1185">Reference proteome</keyword>
<evidence type="ECO:0000256" key="1">
    <source>
        <dbReference type="SAM" id="MobiDB-lite"/>
    </source>
</evidence>